<proteinExistence type="predicted"/>
<feature type="non-terminal residue" evidence="1">
    <location>
        <position position="1"/>
    </location>
</feature>
<feature type="non-terminal residue" evidence="1">
    <location>
        <position position="42"/>
    </location>
</feature>
<reference evidence="1" key="1">
    <citation type="submission" date="2021-06" db="EMBL/GenBank/DDBJ databases">
        <authorList>
            <person name="Kallberg Y."/>
            <person name="Tangrot J."/>
            <person name="Rosling A."/>
        </authorList>
    </citation>
    <scope>NUCLEOTIDE SEQUENCE</scope>
    <source>
        <strain evidence="1">MA461A</strain>
    </source>
</reference>
<evidence type="ECO:0000313" key="1">
    <source>
        <dbReference type="EMBL" id="CAG8849059.1"/>
    </source>
</evidence>
<dbReference type="EMBL" id="CAJVQC010163668">
    <property type="protein sequence ID" value="CAG8849059.1"/>
    <property type="molecule type" value="Genomic_DNA"/>
</dbReference>
<accession>A0ACA9SWC9</accession>
<dbReference type="Proteomes" id="UP000789920">
    <property type="component" value="Unassembled WGS sequence"/>
</dbReference>
<organism evidence="1 2">
    <name type="scientific">Racocetra persica</name>
    <dbReference type="NCBI Taxonomy" id="160502"/>
    <lineage>
        <taxon>Eukaryota</taxon>
        <taxon>Fungi</taxon>
        <taxon>Fungi incertae sedis</taxon>
        <taxon>Mucoromycota</taxon>
        <taxon>Glomeromycotina</taxon>
        <taxon>Glomeromycetes</taxon>
        <taxon>Diversisporales</taxon>
        <taxon>Gigasporaceae</taxon>
        <taxon>Racocetra</taxon>
    </lineage>
</organism>
<keyword evidence="2" id="KW-1185">Reference proteome</keyword>
<evidence type="ECO:0000313" key="2">
    <source>
        <dbReference type="Proteomes" id="UP000789920"/>
    </source>
</evidence>
<gene>
    <name evidence="1" type="ORF">RPERSI_LOCUS35423</name>
</gene>
<sequence length="42" mass="4755">PSPTPNKLEIKDKTLEGFTYLAFEASFSSSLYHHTLNCVIRV</sequence>
<name>A0ACA9SWC9_9GLOM</name>
<protein>
    <submittedName>
        <fullName evidence="1">10862_t:CDS:1</fullName>
    </submittedName>
</protein>
<comment type="caution">
    <text evidence="1">The sequence shown here is derived from an EMBL/GenBank/DDBJ whole genome shotgun (WGS) entry which is preliminary data.</text>
</comment>